<sequence>MEQSVQPVDQDLVAALRDLVAQLSAPKIAPDDELWTSKEIGEYLKLSHVTVEQRVAIRPDFPEPLQPCGTVKAMKRWFAVDVKKWARQNSSKLPKGKKR</sequence>
<evidence type="ECO:0000313" key="2">
    <source>
        <dbReference type="Proteomes" id="UP000501063"/>
    </source>
</evidence>
<evidence type="ECO:0000313" key="1">
    <source>
        <dbReference type="EMBL" id="QIE89487.1"/>
    </source>
</evidence>
<proteinExistence type="predicted"/>
<reference evidence="1 2" key="1">
    <citation type="submission" date="2020-02" db="EMBL/GenBank/DDBJ databases">
        <title>Integrative conjugative elements (ICEs) and plasmids drive adaptation of Pseudomonas nitroreducens strain HBP1 to wastewater environment.</title>
        <authorList>
            <person name="Sentchilo V."/>
            <person name="Carraro N."/>
            <person name="Bertelli C."/>
            <person name="van der Meer J.R."/>
        </authorList>
    </citation>
    <scope>NUCLEOTIDE SEQUENCE [LARGE SCALE GENOMIC DNA]</scope>
    <source>
        <strain evidence="1 2">HBP1</strain>
    </source>
</reference>
<dbReference type="Proteomes" id="UP000501063">
    <property type="component" value="Chromosome"/>
</dbReference>
<dbReference type="EMBL" id="CP049140">
    <property type="protein sequence ID" value="QIE89487.1"/>
    <property type="molecule type" value="Genomic_DNA"/>
</dbReference>
<name>A0A6G6J2M7_PSENT</name>
<organism evidence="1 2">
    <name type="scientific">Pseudomonas nitroreducens</name>
    <dbReference type="NCBI Taxonomy" id="46680"/>
    <lineage>
        <taxon>Bacteria</taxon>
        <taxon>Pseudomonadati</taxon>
        <taxon>Pseudomonadota</taxon>
        <taxon>Gammaproteobacteria</taxon>
        <taxon>Pseudomonadales</taxon>
        <taxon>Pseudomonadaceae</taxon>
        <taxon>Pseudomonas</taxon>
    </lineage>
</organism>
<dbReference type="RefSeq" id="WP_024762896.1">
    <property type="nucleotide sequence ID" value="NZ_CP049140.1"/>
</dbReference>
<gene>
    <name evidence="1" type="ORF">G5B91_25780</name>
</gene>
<protein>
    <submittedName>
        <fullName evidence="1">Uncharacterized protein</fullName>
    </submittedName>
</protein>
<dbReference type="AlphaFoldDB" id="A0A6G6J2M7"/>
<accession>A0A6G6J2M7</accession>
<dbReference type="KEGG" id="pnt:G5B91_25780"/>